<dbReference type="PANTHER" id="PTHR47756:SF2">
    <property type="entry name" value="BLL6612 PROTEIN"/>
    <property type="match status" value="1"/>
</dbReference>
<evidence type="ECO:0000259" key="2">
    <source>
        <dbReference type="Pfam" id="PF20239"/>
    </source>
</evidence>
<accession>B0SNS0</accession>
<evidence type="ECO:0000313" key="4">
    <source>
        <dbReference type="Proteomes" id="UP000001847"/>
    </source>
</evidence>
<dbReference type="KEGG" id="lbi:LEPBI_I1238"/>
<dbReference type="HOGENOM" id="CLU_035311_1_2_12"/>
<dbReference type="Gene3D" id="1.10.1740.10">
    <property type="match status" value="1"/>
</dbReference>
<dbReference type="Pfam" id="PF20239">
    <property type="entry name" value="DUF6596"/>
    <property type="match status" value="1"/>
</dbReference>
<evidence type="ECO:0000259" key="1">
    <source>
        <dbReference type="Pfam" id="PF04542"/>
    </source>
</evidence>
<organism evidence="3 4">
    <name type="scientific">Leptospira biflexa serovar Patoc (strain Patoc 1 / ATCC 23582 / Paris)</name>
    <dbReference type="NCBI Taxonomy" id="456481"/>
    <lineage>
        <taxon>Bacteria</taxon>
        <taxon>Pseudomonadati</taxon>
        <taxon>Spirochaetota</taxon>
        <taxon>Spirochaetia</taxon>
        <taxon>Leptospirales</taxon>
        <taxon>Leptospiraceae</taxon>
        <taxon>Leptospira</taxon>
    </lineage>
</organism>
<dbReference type="SUPFAM" id="SSF88946">
    <property type="entry name" value="Sigma2 domain of RNA polymerase sigma factors"/>
    <property type="match status" value="1"/>
</dbReference>
<sequence>MDELAVLPHLFRLEYSKIVSVLCKRYGFHQIETAEDIASETFLVASQAWGNNGIPEKPVAWLYAVAKNKAKNLIQRDSLYQNKILPRYQIENYVEDHDFDLSEENVKDSQLRMLFALSHPLIPLESQIGISLKILCGFGIEEIAKVFLSNKETINKRLSRAKEKLRENNISLELPSSDDLKSRLTSVLRTIYLIFNEGYASHNQDKILRKDFCLEAIRLCTFLLENEKTNTPEVNALLSLFCFHISRFDARMNDAGEIVLFEDQNRNLWNQEFIQKGEYFFIQSNKDRNISKYHLEAAIAYWHTLSEDKVDKWETIYTLYTGLLEFESSQILLLNRAYALFRFKGRDEALEELGRLDFPSNRYYFSLLGEIYCEFDRKKAKDCFRKAYSMAEKPSDRLAIQKRMNLME</sequence>
<evidence type="ECO:0000313" key="3">
    <source>
        <dbReference type="EMBL" id="ABZ97351.1"/>
    </source>
</evidence>
<dbReference type="InterPro" id="IPR013325">
    <property type="entry name" value="RNA_pol_sigma_r2"/>
</dbReference>
<dbReference type="OrthoDB" id="9780299at2"/>
<dbReference type="Proteomes" id="UP000001847">
    <property type="component" value="Chromosome I"/>
</dbReference>
<dbReference type="RefSeq" id="WP_012388232.1">
    <property type="nucleotide sequence ID" value="NC_010602.1"/>
</dbReference>
<dbReference type="EMBL" id="CP000786">
    <property type="protein sequence ID" value="ABZ97351.1"/>
    <property type="molecule type" value="Genomic_DNA"/>
</dbReference>
<dbReference type="InterPro" id="IPR013324">
    <property type="entry name" value="RNA_pol_sigma_r3/r4-like"/>
</dbReference>
<dbReference type="GO" id="GO:0003700">
    <property type="term" value="F:DNA-binding transcription factor activity"/>
    <property type="evidence" value="ECO:0007669"/>
    <property type="project" value="InterPro"/>
</dbReference>
<dbReference type="SUPFAM" id="SSF88659">
    <property type="entry name" value="Sigma3 and sigma4 domains of RNA polymerase sigma factors"/>
    <property type="match status" value="1"/>
</dbReference>
<reference evidence="3 4" key="1">
    <citation type="journal article" date="2008" name="PLoS ONE">
        <title>Genome sequence of the saprophyte Leptospira biflexa provides insights into the evolution of Leptospira and the pathogenesis of leptospirosis.</title>
        <authorList>
            <person name="Picardeau M."/>
            <person name="Bulach D.M."/>
            <person name="Bouchier C."/>
            <person name="Zuerner R.L."/>
            <person name="Zidane N."/>
            <person name="Wilson P.J."/>
            <person name="Creno S."/>
            <person name="Kuczek E.S."/>
            <person name="Bommezzadri S."/>
            <person name="Davis J.C."/>
            <person name="McGrath A."/>
            <person name="Johnson M.J."/>
            <person name="Boursaux-Eude C."/>
            <person name="Seemann T."/>
            <person name="Rouy Z."/>
            <person name="Coppel R.L."/>
            <person name="Rood J.I."/>
            <person name="Lajus A."/>
            <person name="Davies J.K."/>
            <person name="Medigue C."/>
            <person name="Adler B."/>
        </authorList>
    </citation>
    <scope>NUCLEOTIDE SEQUENCE [LARGE SCALE GENOMIC DNA]</scope>
    <source>
        <strain evidence="4">Patoc 1 / ATCC 23582 / Paris</strain>
    </source>
</reference>
<dbReference type="InterPro" id="IPR007627">
    <property type="entry name" value="RNA_pol_sigma70_r2"/>
</dbReference>
<dbReference type="InterPro" id="IPR046531">
    <property type="entry name" value="DUF6596"/>
</dbReference>
<dbReference type="STRING" id="456481.LEPBI_I1238"/>
<keyword evidence="4" id="KW-1185">Reference proteome</keyword>
<name>B0SNS0_LEPBP</name>
<protein>
    <submittedName>
        <fullName evidence="3">Uncharacterized protein</fullName>
    </submittedName>
</protein>
<dbReference type="GO" id="GO:0006352">
    <property type="term" value="P:DNA-templated transcription initiation"/>
    <property type="evidence" value="ECO:0007669"/>
    <property type="project" value="InterPro"/>
</dbReference>
<proteinExistence type="predicted"/>
<feature type="domain" description="RNA polymerase sigma-70 region 2" evidence="1">
    <location>
        <begin position="19"/>
        <end position="77"/>
    </location>
</feature>
<dbReference type="AlphaFoldDB" id="B0SNS0"/>
<dbReference type="PANTHER" id="PTHR47756">
    <property type="entry name" value="BLL6612 PROTEIN-RELATED"/>
    <property type="match status" value="1"/>
</dbReference>
<dbReference type="Pfam" id="PF04542">
    <property type="entry name" value="Sigma70_r2"/>
    <property type="match status" value="1"/>
</dbReference>
<feature type="domain" description="DUF6596" evidence="2">
    <location>
        <begin position="183"/>
        <end position="281"/>
    </location>
</feature>
<gene>
    <name evidence="3" type="ordered locus">LEPBI_I1238</name>
</gene>
<dbReference type="BioCyc" id="LBIF456481:LEPBI_RS06060-MONOMER"/>